<name>A0A2T0SLM4_9PSEU</name>
<dbReference type="Pfam" id="PF05685">
    <property type="entry name" value="Uma2"/>
    <property type="match status" value="1"/>
</dbReference>
<reference evidence="2 3" key="1">
    <citation type="submission" date="2018-03" db="EMBL/GenBank/DDBJ databases">
        <title>Genomic Encyclopedia of Archaeal and Bacterial Type Strains, Phase II (KMG-II): from individual species to whole genera.</title>
        <authorList>
            <person name="Goeker M."/>
        </authorList>
    </citation>
    <scope>NUCLEOTIDE SEQUENCE [LARGE SCALE GENOMIC DNA]</scope>
    <source>
        <strain evidence="2 3">DSM 44720</strain>
    </source>
</reference>
<evidence type="ECO:0000313" key="2">
    <source>
        <dbReference type="EMBL" id="PRY34305.1"/>
    </source>
</evidence>
<dbReference type="EMBL" id="PVTF01000017">
    <property type="protein sequence ID" value="PRY34305.1"/>
    <property type="molecule type" value="Genomic_DNA"/>
</dbReference>
<gene>
    <name evidence="2" type="ORF">CLV43_11779</name>
</gene>
<protein>
    <submittedName>
        <fullName evidence="2">Uma2 family endonuclease</fullName>
    </submittedName>
</protein>
<dbReference type="Gene3D" id="3.90.1570.10">
    <property type="entry name" value="tt1808, chain A"/>
    <property type="match status" value="1"/>
</dbReference>
<dbReference type="InterPro" id="IPR012296">
    <property type="entry name" value="Nuclease_put_TT1808"/>
</dbReference>
<dbReference type="SUPFAM" id="SSF52980">
    <property type="entry name" value="Restriction endonuclease-like"/>
    <property type="match status" value="1"/>
</dbReference>
<evidence type="ECO:0000313" key="3">
    <source>
        <dbReference type="Proteomes" id="UP000239494"/>
    </source>
</evidence>
<dbReference type="PANTHER" id="PTHR35400:SF3">
    <property type="entry name" value="SLL1072 PROTEIN"/>
    <property type="match status" value="1"/>
</dbReference>
<dbReference type="Proteomes" id="UP000239494">
    <property type="component" value="Unassembled WGS sequence"/>
</dbReference>
<dbReference type="InterPro" id="IPR011335">
    <property type="entry name" value="Restrct_endonuc-II-like"/>
</dbReference>
<keyword evidence="2" id="KW-0540">Nuclease</keyword>
<dbReference type="PANTHER" id="PTHR35400">
    <property type="entry name" value="SLR1083 PROTEIN"/>
    <property type="match status" value="1"/>
</dbReference>
<dbReference type="InterPro" id="IPR008538">
    <property type="entry name" value="Uma2"/>
</dbReference>
<keyword evidence="2" id="KW-0255">Endonuclease</keyword>
<proteinExistence type="predicted"/>
<keyword evidence="2" id="KW-0378">Hydrolase</keyword>
<dbReference type="AlphaFoldDB" id="A0A2T0SLM4"/>
<comment type="caution">
    <text evidence="2">The sequence shown here is derived from an EMBL/GenBank/DDBJ whole genome shotgun (WGS) entry which is preliminary data.</text>
</comment>
<feature type="domain" description="Putative restriction endonuclease" evidence="1">
    <location>
        <begin position="9"/>
        <end position="164"/>
    </location>
</feature>
<keyword evidence="3" id="KW-1185">Reference proteome</keyword>
<dbReference type="GO" id="GO:0004519">
    <property type="term" value="F:endonuclease activity"/>
    <property type="evidence" value="ECO:0007669"/>
    <property type="project" value="UniProtKB-KW"/>
</dbReference>
<evidence type="ECO:0000259" key="1">
    <source>
        <dbReference type="Pfam" id="PF05685"/>
    </source>
</evidence>
<organism evidence="2 3">
    <name type="scientific">Umezawaea tangerina</name>
    <dbReference type="NCBI Taxonomy" id="84725"/>
    <lineage>
        <taxon>Bacteria</taxon>
        <taxon>Bacillati</taxon>
        <taxon>Actinomycetota</taxon>
        <taxon>Actinomycetes</taxon>
        <taxon>Pseudonocardiales</taxon>
        <taxon>Pseudonocardiaceae</taxon>
        <taxon>Umezawaea</taxon>
    </lineage>
</organism>
<sequence>MHHLLTVAEYAALGEVESGYTELVEGRLLLSPGPTPDHNLASGELYHQLRPQLPDDLAVVQSVDVDLELAPPGQPGFSRRPDLVVVHRAATRRVRAEGGPFRASEVVVVVEIVLPDSRRTDSVAKRGEYADAGIPHYWMVDIADPVTLVACHLADERGYRELPAATGVFALTAPFALRLGLDRLV</sequence>
<dbReference type="CDD" id="cd06260">
    <property type="entry name" value="DUF820-like"/>
    <property type="match status" value="1"/>
</dbReference>
<accession>A0A2T0SLM4</accession>